<dbReference type="OrthoDB" id="2677857at2759"/>
<protein>
    <submittedName>
        <fullName evidence="2">Uncharacterized protein</fullName>
    </submittedName>
</protein>
<gene>
    <name evidence="2" type="ORF">JVT61DRAFT_8009</name>
</gene>
<evidence type="ECO:0000313" key="2">
    <source>
        <dbReference type="EMBL" id="KAG6372214.1"/>
    </source>
</evidence>
<feature type="region of interest" description="Disordered" evidence="1">
    <location>
        <begin position="286"/>
        <end position="321"/>
    </location>
</feature>
<organism evidence="2 3">
    <name type="scientific">Boletus reticuloceps</name>
    <dbReference type="NCBI Taxonomy" id="495285"/>
    <lineage>
        <taxon>Eukaryota</taxon>
        <taxon>Fungi</taxon>
        <taxon>Dikarya</taxon>
        <taxon>Basidiomycota</taxon>
        <taxon>Agaricomycotina</taxon>
        <taxon>Agaricomycetes</taxon>
        <taxon>Agaricomycetidae</taxon>
        <taxon>Boletales</taxon>
        <taxon>Boletineae</taxon>
        <taxon>Boletaceae</taxon>
        <taxon>Boletoideae</taxon>
        <taxon>Boletus</taxon>
    </lineage>
</organism>
<dbReference type="AlphaFoldDB" id="A0A8I2YHG1"/>
<feature type="compositionally biased region" description="Basic and acidic residues" evidence="1">
    <location>
        <begin position="351"/>
        <end position="363"/>
    </location>
</feature>
<comment type="caution">
    <text evidence="2">The sequence shown here is derived from an EMBL/GenBank/DDBJ whole genome shotgun (WGS) entry which is preliminary data.</text>
</comment>
<dbReference type="EMBL" id="JAGFBS010000029">
    <property type="protein sequence ID" value="KAG6372214.1"/>
    <property type="molecule type" value="Genomic_DNA"/>
</dbReference>
<sequence length="621" mass="67353">MAPKKWTTDEQEAFLKPWYEWYKEVGHMKRKQYTLFFANLFEVWFQHFPESVALFGENTSGPLSEAQQAQLAAAVNEHKEKLKNRFKNYLGSTKAGRQSRAGAQSVFKTILASIAEGEKRERNLQETEAYSKLFYDIWLKDAIAQRLGVASSELGKQSIQKIKEETRALYTAEPEDVKQQVHDFIMTAKGEKGKGNKSCASPTDQIDVVRNIEMLAAIVNQFLTGLNKSMGWAFSLLAGGPSPDVQMNIDCYSFHVGLTSLGNDFSRAYPEFEGNIMTPFLSTMHGQKGDEVGHSPPVEGNASLALSGPGTSTGADHSGDSWGPMEGVYSVQGLENVPGGSQTDDVSWGSVRHEEQGESHEALVEAPESGEPKSRAYTAPDTPDVDYGLGQMLRNDSAPLDGSQFWMSSDFDQYLQDLSSGQSISVGDPDLPHLPPPPIPSPAPSPTHSHLTVATMTTPVRTRYLLNGSDLGHFSRSSPSPADLVPMATTLVTDPAAGSHHLVPPPTPIAPCAPVLPMSMSTGQSICPPNTTMTPPVVSGHAPPAAPSTVAGLDSNNNQSSELPLAEEEHDVCRSRSGRIITPATRNAIADSIGMENMQPKLGKRPRHDDTLAGRVGRRHR</sequence>
<evidence type="ECO:0000256" key="1">
    <source>
        <dbReference type="SAM" id="MobiDB-lite"/>
    </source>
</evidence>
<dbReference type="Proteomes" id="UP000683000">
    <property type="component" value="Unassembled WGS sequence"/>
</dbReference>
<feature type="region of interest" description="Disordered" evidence="1">
    <location>
        <begin position="334"/>
        <end position="381"/>
    </location>
</feature>
<feature type="region of interest" description="Disordered" evidence="1">
    <location>
        <begin position="420"/>
        <end position="450"/>
    </location>
</feature>
<proteinExistence type="predicted"/>
<keyword evidence="3" id="KW-1185">Reference proteome</keyword>
<feature type="region of interest" description="Disordered" evidence="1">
    <location>
        <begin position="537"/>
        <end position="577"/>
    </location>
</feature>
<name>A0A8I2YHG1_9AGAM</name>
<evidence type="ECO:0000313" key="3">
    <source>
        <dbReference type="Proteomes" id="UP000683000"/>
    </source>
</evidence>
<reference evidence="2" key="1">
    <citation type="submission" date="2021-03" db="EMBL/GenBank/DDBJ databases">
        <title>Evolutionary innovations through gain and loss of genes in the ectomycorrhizal Boletales.</title>
        <authorList>
            <person name="Wu G."/>
            <person name="Miyauchi S."/>
            <person name="Morin E."/>
            <person name="Yang Z.-L."/>
            <person name="Xu J."/>
            <person name="Martin F.M."/>
        </authorList>
    </citation>
    <scope>NUCLEOTIDE SEQUENCE</scope>
    <source>
        <strain evidence="2">BR01</strain>
    </source>
</reference>
<feature type="compositionally biased region" description="Pro residues" evidence="1">
    <location>
        <begin position="432"/>
        <end position="445"/>
    </location>
</feature>
<feature type="region of interest" description="Disordered" evidence="1">
    <location>
        <begin position="591"/>
        <end position="621"/>
    </location>
</feature>
<accession>A0A8I2YHG1</accession>